<evidence type="ECO:0000256" key="13">
    <source>
        <dbReference type="SAM" id="MobiDB-lite"/>
    </source>
</evidence>
<evidence type="ECO:0000256" key="2">
    <source>
        <dbReference type="ARBA" id="ARBA00004370"/>
    </source>
</evidence>
<comment type="caution">
    <text evidence="14">The sequence shown here is derived from an EMBL/GenBank/DDBJ whole genome shotgun (WGS) entry which is preliminary data.</text>
</comment>
<evidence type="ECO:0008006" key="16">
    <source>
        <dbReference type="Google" id="ProtNLM"/>
    </source>
</evidence>
<dbReference type="EMBL" id="JAAAHW010003284">
    <property type="protein sequence ID" value="KAF9985665.1"/>
    <property type="molecule type" value="Genomic_DNA"/>
</dbReference>
<dbReference type="InterPro" id="IPR002403">
    <property type="entry name" value="Cyt_P450_E_grp-IV"/>
</dbReference>
<evidence type="ECO:0000256" key="10">
    <source>
        <dbReference type="ARBA" id="ARBA00023136"/>
    </source>
</evidence>
<evidence type="ECO:0000256" key="9">
    <source>
        <dbReference type="ARBA" id="ARBA00023033"/>
    </source>
</evidence>
<evidence type="ECO:0000256" key="8">
    <source>
        <dbReference type="ARBA" id="ARBA00023004"/>
    </source>
</evidence>
<keyword evidence="5" id="KW-0812">Transmembrane</keyword>
<evidence type="ECO:0000256" key="12">
    <source>
        <dbReference type="RuleBase" id="RU000461"/>
    </source>
</evidence>
<keyword evidence="8 11" id="KW-0408">Iron</keyword>
<keyword evidence="4 11" id="KW-0349">Heme</keyword>
<sequence length="505" mass="56157">MIGLVSDAVHIVPLEAIKIAVPIGIGLVSAAYLTMKVASSSNPGKPVPTVSLRPGDSNHDNEYQDDQDAFLQRCGEECGSTFNILLLGKTLTVVSGAQIREVFMHPDFSALDAIDDFMSMSAFFDSVRKNMISPNLSLLTPSIVEQLEKNLMKELGTCPAEEGGKLVEKPMKVLQEMIANAMATVFVGPEITKSRKVIDTFINATADFGKMLGNGKLRRASVWKTIVQRTQYKILNPLQAHVQVLVEAATPVILERRRLEAEAAENGVEYERPKDILQRLLDSFDKYGFVDLEDVCGHLLILILASVHTTTDSSTTSLYYMAAYPHYMDTLYEEQQQVLDIIQREREQTRQELVKKGDPISEDLDPSHDRDLSAAAIKKMVHMDSFVREMFRFRTERLTLIHKARKNVTLSNGVVIMKGDSAVINMRSAHQGPEQGDDVTEFKPWRFVGKAKGATKAGADFLTFGMGKHACPGRFLAIQEIKTVGVLMVSKYSKIEIQDPSKTME</sequence>
<dbReference type="GO" id="GO:0020037">
    <property type="term" value="F:heme binding"/>
    <property type="evidence" value="ECO:0007669"/>
    <property type="project" value="InterPro"/>
</dbReference>
<dbReference type="InterPro" id="IPR036396">
    <property type="entry name" value="Cyt_P450_sf"/>
</dbReference>
<feature type="non-terminal residue" evidence="14">
    <location>
        <position position="505"/>
    </location>
</feature>
<dbReference type="AlphaFoldDB" id="A0A9P6MAR1"/>
<comment type="subcellular location">
    <subcellularLocation>
        <location evidence="2">Membrane</location>
    </subcellularLocation>
</comment>
<proteinExistence type="inferred from homology"/>
<organism evidence="14 15">
    <name type="scientific">Modicella reniformis</name>
    <dbReference type="NCBI Taxonomy" id="1440133"/>
    <lineage>
        <taxon>Eukaryota</taxon>
        <taxon>Fungi</taxon>
        <taxon>Fungi incertae sedis</taxon>
        <taxon>Mucoromycota</taxon>
        <taxon>Mortierellomycotina</taxon>
        <taxon>Mortierellomycetes</taxon>
        <taxon>Mortierellales</taxon>
        <taxon>Mortierellaceae</taxon>
        <taxon>Modicella</taxon>
    </lineage>
</organism>
<feature type="binding site" description="axial binding residue" evidence="11">
    <location>
        <position position="471"/>
    </location>
    <ligand>
        <name>heme</name>
        <dbReference type="ChEBI" id="CHEBI:30413"/>
    </ligand>
    <ligandPart>
        <name>Fe</name>
        <dbReference type="ChEBI" id="CHEBI:18248"/>
    </ligandPart>
</feature>
<dbReference type="GO" id="GO:0005506">
    <property type="term" value="F:iron ion binding"/>
    <property type="evidence" value="ECO:0007669"/>
    <property type="project" value="InterPro"/>
</dbReference>
<dbReference type="Proteomes" id="UP000749646">
    <property type="component" value="Unassembled WGS sequence"/>
</dbReference>
<evidence type="ECO:0000256" key="7">
    <source>
        <dbReference type="ARBA" id="ARBA00022989"/>
    </source>
</evidence>
<name>A0A9P6MAR1_9FUNG</name>
<evidence type="ECO:0000256" key="6">
    <source>
        <dbReference type="ARBA" id="ARBA00022723"/>
    </source>
</evidence>
<dbReference type="PROSITE" id="PS00086">
    <property type="entry name" value="CYTOCHROME_P450"/>
    <property type="match status" value="1"/>
</dbReference>
<keyword evidence="15" id="KW-1185">Reference proteome</keyword>
<dbReference type="GO" id="GO:0004497">
    <property type="term" value="F:monooxygenase activity"/>
    <property type="evidence" value="ECO:0007669"/>
    <property type="project" value="UniProtKB-KW"/>
</dbReference>
<evidence type="ECO:0000313" key="14">
    <source>
        <dbReference type="EMBL" id="KAF9985665.1"/>
    </source>
</evidence>
<dbReference type="SUPFAM" id="SSF48264">
    <property type="entry name" value="Cytochrome P450"/>
    <property type="match status" value="1"/>
</dbReference>
<dbReference type="PANTHER" id="PTHR46206">
    <property type="entry name" value="CYTOCHROME P450"/>
    <property type="match status" value="1"/>
</dbReference>
<comment type="similarity">
    <text evidence="3 12">Belongs to the cytochrome P450 family.</text>
</comment>
<evidence type="ECO:0000313" key="15">
    <source>
        <dbReference type="Proteomes" id="UP000749646"/>
    </source>
</evidence>
<keyword evidence="12" id="KW-0560">Oxidoreductase</keyword>
<keyword evidence="6 11" id="KW-0479">Metal-binding</keyword>
<dbReference type="OrthoDB" id="1844152at2759"/>
<dbReference type="GO" id="GO:0016705">
    <property type="term" value="F:oxidoreductase activity, acting on paired donors, with incorporation or reduction of molecular oxygen"/>
    <property type="evidence" value="ECO:0007669"/>
    <property type="project" value="InterPro"/>
</dbReference>
<feature type="region of interest" description="Disordered" evidence="13">
    <location>
        <begin position="39"/>
        <end position="61"/>
    </location>
</feature>
<dbReference type="CDD" id="cd11041">
    <property type="entry name" value="CYP503A1-like"/>
    <property type="match status" value="1"/>
</dbReference>
<keyword evidence="9 12" id="KW-0503">Monooxygenase</keyword>
<dbReference type="InterPro" id="IPR017972">
    <property type="entry name" value="Cyt_P450_CS"/>
</dbReference>
<reference evidence="14" key="1">
    <citation type="journal article" date="2020" name="Fungal Divers.">
        <title>Resolving the Mortierellaceae phylogeny through synthesis of multi-gene phylogenetics and phylogenomics.</title>
        <authorList>
            <person name="Vandepol N."/>
            <person name="Liber J."/>
            <person name="Desiro A."/>
            <person name="Na H."/>
            <person name="Kennedy M."/>
            <person name="Barry K."/>
            <person name="Grigoriev I.V."/>
            <person name="Miller A.N."/>
            <person name="O'Donnell K."/>
            <person name="Stajich J.E."/>
            <person name="Bonito G."/>
        </authorList>
    </citation>
    <scope>NUCLEOTIDE SEQUENCE</scope>
    <source>
        <strain evidence="14">MES-2147</strain>
    </source>
</reference>
<evidence type="ECO:0000256" key="5">
    <source>
        <dbReference type="ARBA" id="ARBA00022692"/>
    </source>
</evidence>
<dbReference type="Gene3D" id="1.10.630.10">
    <property type="entry name" value="Cytochrome P450"/>
    <property type="match status" value="1"/>
</dbReference>
<dbReference type="GO" id="GO:0016020">
    <property type="term" value="C:membrane"/>
    <property type="evidence" value="ECO:0007669"/>
    <property type="project" value="UniProtKB-SubCell"/>
</dbReference>
<evidence type="ECO:0000256" key="4">
    <source>
        <dbReference type="ARBA" id="ARBA00022617"/>
    </source>
</evidence>
<gene>
    <name evidence="14" type="ORF">BGZ65_010211</name>
</gene>
<evidence type="ECO:0000256" key="1">
    <source>
        <dbReference type="ARBA" id="ARBA00001971"/>
    </source>
</evidence>
<dbReference type="InterPro" id="IPR001128">
    <property type="entry name" value="Cyt_P450"/>
</dbReference>
<comment type="cofactor">
    <cofactor evidence="1 11">
        <name>heme</name>
        <dbReference type="ChEBI" id="CHEBI:30413"/>
    </cofactor>
</comment>
<dbReference type="PRINTS" id="PR00465">
    <property type="entry name" value="EP450IV"/>
</dbReference>
<accession>A0A9P6MAR1</accession>
<keyword evidence="10" id="KW-0472">Membrane</keyword>
<evidence type="ECO:0000256" key="11">
    <source>
        <dbReference type="PIRSR" id="PIRSR602403-1"/>
    </source>
</evidence>
<protein>
    <recommendedName>
        <fullName evidence="16">Cytochrome P450</fullName>
    </recommendedName>
</protein>
<dbReference type="PANTHER" id="PTHR46206:SF5">
    <property type="entry name" value="P450, PUTATIVE (EUROFUNG)-RELATED"/>
    <property type="match status" value="1"/>
</dbReference>
<evidence type="ECO:0000256" key="3">
    <source>
        <dbReference type="ARBA" id="ARBA00010617"/>
    </source>
</evidence>
<dbReference type="Pfam" id="PF00067">
    <property type="entry name" value="p450"/>
    <property type="match status" value="2"/>
</dbReference>
<keyword evidence="7" id="KW-1133">Transmembrane helix</keyword>